<protein>
    <submittedName>
        <fullName evidence="1">Recombinase</fullName>
    </submittedName>
</protein>
<sequence>MMRYQSCRHWLQISASFQCYHGRLPISDATRGRVDATHREAMDRLSCNQEDIVGFLKRISSSDVKMFTLSEDEISPLHVGLKSRMNALILKDLADKTRRNQGGRDDAEKSCGGNSYGYAPRLGIDLLEDTARHRLRSAKFVSSRSDLQRLAHLSFWCRAQLDIPSQKREP</sequence>
<reference evidence="1" key="1">
    <citation type="submission" date="2009-01" db="EMBL/GenBank/DDBJ databases">
        <title>The Genome Sequence of Brucella pinnipedialis M292/94/1.</title>
        <authorList>
            <consortium name="The Broad Institute Genome Sequencing Platform"/>
            <person name="Ward D."/>
            <person name="Young S.K."/>
            <person name="Kodira C.D."/>
            <person name="Zeng Q."/>
            <person name="Koehrsen M."/>
            <person name="Alvarado L."/>
            <person name="Berlin A."/>
            <person name="Borenstein D."/>
            <person name="Chen Z."/>
            <person name="Engels R."/>
            <person name="Freedman E."/>
            <person name="Gellesch M."/>
            <person name="Goldberg J."/>
            <person name="Griggs A."/>
            <person name="Gujja S."/>
            <person name="Heiman D."/>
            <person name="Hepburn T."/>
            <person name="Howarth C."/>
            <person name="Jen D."/>
            <person name="Larson L."/>
            <person name="Lewis B."/>
            <person name="Mehta T."/>
            <person name="Park D."/>
            <person name="Pearson M."/>
            <person name="Roberts A."/>
            <person name="Saif S."/>
            <person name="Shea T."/>
            <person name="Shenoy N."/>
            <person name="Sisk P."/>
            <person name="Stolte C."/>
            <person name="Sykes S."/>
            <person name="Walk T."/>
            <person name="White J."/>
            <person name="Yandava C."/>
            <person name="Whatmore A.M."/>
            <person name="Perrett L.L."/>
            <person name="O'Callaghan D."/>
            <person name="Nusbaum C."/>
            <person name="Galagan J."/>
            <person name="Birren B."/>
        </authorList>
    </citation>
    <scope>NUCLEOTIDE SEQUENCE [LARGE SCALE GENOMIC DNA]</scope>
    <source>
        <strain evidence="1">M292/94/1</strain>
    </source>
</reference>
<name>A0A0E1WUK5_9HYPH</name>
<accession>A0A0E1WUK5</accession>
<gene>
    <name evidence="1" type="ORF">BALG_01848</name>
</gene>
<evidence type="ECO:0000313" key="1">
    <source>
        <dbReference type="EMBL" id="EEZ28495.1"/>
    </source>
</evidence>
<dbReference type="Proteomes" id="UP000004659">
    <property type="component" value="Unassembled WGS sequence"/>
</dbReference>
<organism evidence="1">
    <name type="scientific">Brucella pinnipedialis M292/94/1</name>
    <dbReference type="NCBI Taxonomy" id="520462"/>
    <lineage>
        <taxon>Bacteria</taxon>
        <taxon>Pseudomonadati</taxon>
        <taxon>Pseudomonadota</taxon>
        <taxon>Alphaproteobacteria</taxon>
        <taxon>Hyphomicrobiales</taxon>
        <taxon>Brucellaceae</taxon>
        <taxon>Brucella/Ochrobactrum group</taxon>
        <taxon>Brucella</taxon>
    </lineage>
</organism>
<dbReference type="AlphaFoldDB" id="A0A0E1WUK5"/>
<dbReference type="EMBL" id="EQ999534">
    <property type="protein sequence ID" value="EEZ28495.1"/>
    <property type="molecule type" value="Genomic_DNA"/>
</dbReference>
<proteinExistence type="predicted"/>
<dbReference type="HOGENOM" id="CLU_134265_0_0_5"/>